<evidence type="ECO:0000256" key="1">
    <source>
        <dbReference type="SAM" id="Phobius"/>
    </source>
</evidence>
<keyword evidence="1" id="KW-1133">Transmembrane helix</keyword>
<dbReference type="STRING" id="1353528.DT23_11285"/>
<keyword evidence="1" id="KW-0812">Transmembrane</keyword>
<dbReference type="Proteomes" id="UP000027471">
    <property type="component" value="Unassembled WGS sequence"/>
</dbReference>
<feature type="transmembrane region" description="Helical" evidence="1">
    <location>
        <begin position="44"/>
        <end position="65"/>
    </location>
</feature>
<organism evidence="2 3">
    <name type="scientific">Thioclava indica</name>
    <dbReference type="NCBI Taxonomy" id="1353528"/>
    <lineage>
        <taxon>Bacteria</taxon>
        <taxon>Pseudomonadati</taxon>
        <taxon>Pseudomonadota</taxon>
        <taxon>Alphaproteobacteria</taxon>
        <taxon>Rhodobacterales</taxon>
        <taxon>Paracoccaceae</taxon>
        <taxon>Thioclava</taxon>
    </lineage>
</organism>
<sequence>MMNMDKTCAQFAVTISKIKATSFASSATTFFVEVGQACRTGLGIAFVSIYNNALFFALGISLFFGKEAAKLNCWS</sequence>
<dbReference type="EMBL" id="AUNB01000012">
    <property type="protein sequence ID" value="KEO60965.1"/>
    <property type="molecule type" value="Genomic_DNA"/>
</dbReference>
<comment type="caution">
    <text evidence="2">The sequence shown here is derived from an EMBL/GenBank/DDBJ whole genome shotgun (WGS) entry which is preliminary data.</text>
</comment>
<protein>
    <submittedName>
        <fullName evidence="2">Uncharacterized protein</fullName>
    </submittedName>
</protein>
<gene>
    <name evidence="2" type="ORF">DT23_11285</name>
</gene>
<dbReference type="AlphaFoldDB" id="A0A074JYI3"/>
<name>A0A074JYI3_9RHOB</name>
<accession>A0A074JYI3</accession>
<evidence type="ECO:0000313" key="2">
    <source>
        <dbReference type="EMBL" id="KEO60965.1"/>
    </source>
</evidence>
<keyword evidence="1" id="KW-0472">Membrane</keyword>
<keyword evidence="3" id="KW-1185">Reference proteome</keyword>
<proteinExistence type="predicted"/>
<reference evidence="2 3" key="1">
    <citation type="journal article" date="2015" name="Antonie Van Leeuwenhoek">
        <title>Thioclava indica sp. nov., isolated from surface seawater of the Indian Ocean.</title>
        <authorList>
            <person name="Liu Y."/>
            <person name="Lai Q."/>
            <person name="Du J."/>
            <person name="Xu H."/>
            <person name="Jiang L."/>
            <person name="Shao Z."/>
        </authorList>
    </citation>
    <scope>NUCLEOTIDE SEQUENCE [LARGE SCALE GENOMIC DNA]</scope>
    <source>
        <strain evidence="2 3">DT23-4</strain>
    </source>
</reference>
<evidence type="ECO:0000313" key="3">
    <source>
        <dbReference type="Proteomes" id="UP000027471"/>
    </source>
</evidence>